<proteinExistence type="predicted"/>
<dbReference type="EMBL" id="MN740994">
    <property type="protein sequence ID" value="QHU22048.1"/>
    <property type="molecule type" value="Genomic_DNA"/>
</dbReference>
<keyword evidence="1" id="KW-0472">Membrane</keyword>
<sequence length="493" mass="53831">MTKAEAQKLLREIESHMQELPMHIYIMIWTFSEMSTRMARDPKSPEFVKICYPHTSVPLFSENEASSLEKLWTKHIAGNEELFPEIPQKKEKKEKNQKGGKVPSFADMKAKSAQFGQALDVGIKALDPKLISPDYLYGYTTEILDTVDSKLTEASGTLGLVALESTMPDPTIIIPAPVPIPLQVPARAVLPMINAILEAIRITVGIVFFIDPYGVGMLTRSVLTLIMVCLDIGRGNLYHAIFTSFGFIGTTPMFAGIVLKILRDAIMLVAPDIRTEFRDIVFKSSKSFVTGFSIWLFTTLSPKFVKEPLNALFMTASTTLDTINQQFETAEGVVNKSPVGALATVKLPRIPSDKIPDITNLYALREVIREPAMYCDPKIADLMKELRDVPPYALFFDLALIPAPGSPEFTEACAPFKGKTLSDNLVESVKPEVYPLGSSVPLDLGTPLDPAAMAKAAVENATGKATAAVSEAVEEVASKAIDKAAEKVTGTSV</sequence>
<dbReference type="AlphaFoldDB" id="A0A6C0L0I1"/>
<reference evidence="2" key="1">
    <citation type="journal article" date="2020" name="Nature">
        <title>Giant virus diversity and host interactions through global metagenomics.</title>
        <authorList>
            <person name="Schulz F."/>
            <person name="Roux S."/>
            <person name="Paez-Espino D."/>
            <person name="Jungbluth S."/>
            <person name="Walsh D.A."/>
            <person name="Denef V.J."/>
            <person name="McMahon K.D."/>
            <person name="Konstantinidis K.T."/>
            <person name="Eloe-Fadrosh E.A."/>
            <person name="Kyrpides N.C."/>
            <person name="Woyke T."/>
        </authorList>
    </citation>
    <scope>NUCLEOTIDE SEQUENCE</scope>
    <source>
        <strain evidence="2">GVMAG-S-3300013286-35</strain>
    </source>
</reference>
<evidence type="ECO:0000256" key="1">
    <source>
        <dbReference type="SAM" id="Phobius"/>
    </source>
</evidence>
<name>A0A6C0L0I1_9ZZZZ</name>
<evidence type="ECO:0000313" key="2">
    <source>
        <dbReference type="EMBL" id="QHU22048.1"/>
    </source>
</evidence>
<accession>A0A6C0L0I1</accession>
<keyword evidence="1" id="KW-1133">Transmembrane helix</keyword>
<feature type="transmembrane region" description="Helical" evidence="1">
    <location>
        <begin position="237"/>
        <end position="259"/>
    </location>
</feature>
<organism evidence="2">
    <name type="scientific">viral metagenome</name>
    <dbReference type="NCBI Taxonomy" id="1070528"/>
    <lineage>
        <taxon>unclassified sequences</taxon>
        <taxon>metagenomes</taxon>
        <taxon>organismal metagenomes</taxon>
    </lineage>
</organism>
<keyword evidence="1" id="KW-0812">Transmembrane</keyword>
<protein>
    <submittedName>
        <fullName evidence="2">Uncharacterized protein</fullName>
    </submittedName>
</protein>